<comment type="caution">
    <text evidence="2">The sequence shown here is derived from an EMBL/GenBank/DDBJ whole genome shotgun (WGS) entry which is preliminary data.</text>
</comment>
<organism evidence="2 3">
    <name type="scientific">Paenibacillus amylolyticus</name>
    <dbReference type="NCBI Taxonomy" id="1451"/>
    <lineage>
        <taxon>Bacteria</taxon>
        <taxon>Bacillati</taxon>
        <taxon>Bacillota</taxon>
        <taxon>Bacilli</taxon>
        <taxon>Bacillales</taxon>
        <taxon>Paenibacillaceae</taxon>
        <taxon>Paenibacillus</taxon>
    </lineage>
</organism>
<name>A0AAP5H4R6_PAEAM</name>
<feature type="transmembrane region" description="Helical" evidence="1">
    <location>
        <begin position="89"/>
        <end position="111"/>
    </location>
</feature>
<dbReference type="AlphaFoldDB" id="A0AAP5H4R6"/>
<dbReference type="Proteomes" id="UP001254832">
    <property type="component" value="Unassembled WGS sequence"/>
</dbReference>
<evidence type="ECO:0000313" key="3">
    <source>
        <dbReference type="Proteomes" id="UP001254832"/>
    </source>
</evidence>
<evidence type="ECO:0000256" key="1">
    <source>
        <dbReference type="SAM" id="Phobius"/>
    </source>
</evidence>
<keyword evidence="1" id="KW-0472">Membrane</keyword>
<keyword evidence="1" id="KW-0812">Transmembrane</keyword>
<accession>A0AAP5H4R6</accession>
<dbReference type="EMBL" id="JAVDTR010000016">
    <property type="protein sequence ID" value="MDR6726323.1"/>
    <property type="molecule type" value="Genomic_DNA"/>
</dbReference>
<feature type="transmembrane region" description="Helical" evidence="1">
    <location>
        <begin position="117"/>
        <end position="138"/>
    </location>
</feature>
<gene>
    <name evidence="2" type="ORF">J2W91_004834</name>
</gene>
<reference evidence="2" key="1">
    <citation type="submission" date="2023-07" db="EMBL/GenBank/DDBJ databases">
        <title>Sorghum-associated microbial communities from plants grown in Nebraska, USA.</title>
        <authorList>
            <person name="Schachtman D."/>
        </authorList>
    </citation>
    <scope>NUCLEOTIDE SEQUENCE</scope>
    <source>
        <strain evidence="2">BE80</strain>
    </source>
</reference>
<sequence>MYAKDYRYIGMKIIAVFVSTLILSLYGSWRAYTPESDRVSDVGYYSFGGIFAIQVVPIFFAFIILGIMLSPFIDTMIFNKFHSEGVKGLITFVIAYLLLGVVSGIMISIFFRRVDSILFFSTLSITGAMIFLVVQLVLQDMFHKRRAMDDPKQNV</sequence>
<protein>
    <submittedName>
        <fullName evidence="2">Uncharacterized protein</fullName>
    </submittedName>
</protein>
<feature type="transmembrane region" description="Helical" evidence="1">
    <location>
        <begin position="44"/>
        <end position="69"/>
    </location>
</feature>
<evidence type="ECO:0000313" key="2">
    <source>
        <dbReference type="EMBL" id="MDR6726323.1"/>
    </source>
</evidence>
<proteinExistence type="predicted"/>
<keyword evidence="1" id="KW-1133">Transmembrane helix</keyword>
<feature type="transmembrane region" description="Helical" evidence="1">
    <location>
        <begin position="12"/>
        <end position="32"/>
    </location>
</feature>